<name>A0A9E9A5W4_9CAUD</name>
<sequence>MFEKLEEWLERWEDHIIFLFLIGMATYLFAFVIVFSIVLFIKTL</sequence>
<dbReference type="Proteomes" id="UP001156259">
    <property type="component" value="Segment"/>
</dbReference>
<keyword evidence="3" id="KW-1185">Reference proteome</keyword>
<keyword evidence="1" id="KW-0472">Membrane</keyword>
<keyword evidence="1" id="KW-0812">Transmembrane</keyword>
<keyword evidence="1" id="KW-1133">Transmembrane helix</keyword>
<protein>
    <submittedName>
        <fullName evidence="2">Uncharacterized protein</fullName>
    </submittedName>
</protein>
<dbReference type="EMBL" id="OP880252">
    <property type="protein sequence ID" value="WAE39429.1"/>
    <property type="molecule type" value="Genomic_DNA"/>
</dbReference>
<proteinExistence type="predicted"/>
<evidence type="ECO:0000313" key="2">
    <source>
        <dbReference type="EMBL" id="WAE39429.1"/>
    </source>
</evidence>
<evidence type="ECO:0000313" key="3">
    <source>
        <dbReference type="Proteomes" id="UP001156259"/>
    </source>
</evidence>
<reference evidence="2 3" key="1">
    <citation type="submission" date="2022-10" db="EMBL/GenBank/DDBJ databases">
        <title>Evolutionary Diversification of Methanotrophic Ca. Methanophagales (ANME-1) and Their Expansive Virome.</title>
        <authorList>
            <person name="Laso-Perez R."/>
            <person name="Wu F."/>
            <person name="Cremiere A."/>
            <person name="Speth D.R."/>
            <person name="Magyar J.S."/>
            <person name="Krupovic M."/>
            <person name="Orphan V.J."/>
        </authorList>
    </citation>
    <scope>NUCLEOTIDE SEQUENCE [LARGE SCALE GENOMIC DNA]</scope>
</reference>
<feature type="transmembrane region" description="Helical" evidence="1">
    <location>
        <begin position="16"/>
        <end position="41"/>
    </location>
</feature>
<accession>A0A9E9A5W4</accession>
<organism evidence="2 3">
    <name type="scientific">Methanophagales virus GBV301</name>
    <dbReference type="NCBI Taxonomy" id="2999280"/>
    <lineage>
        <taxon>Viruses</taxon>
        <taxon>Duplodnaviria</taxon>
        <taxon>Heunggongvirae</taxon>
        <taxon>Uroviricota</taxon>
        <taxon>Caudoviricetes</taxon>
        <taxon>Nakonvirales</taxon>
        <taxon>Ekchuahviridae</taxon>
        <taxon>Kukulkanvirus</taxon>
        <taxon>Kukulkanvirus guaymasense</taxon>
    </lineage>
</organism>
<evidence type="ECO:0000256" key="1">
    <source>
        <dbReference type="SAM" id="Phobius"/>
    </source>
</evidence>
<gene>
    <name evidence="2" type="ORF">LDLAKGPJ_00005</name>
</gene>